<dbReference type="InterPro" id="IPR001879">
    <property type="entry name" value="GPCR_2_extracellular_dom"/>
</dbReference>
<evidence type="ECO:0008006" key="13">
    <source>
        <dbReference type="Google" id="ProtNLM"/>
    </source>
</evidence>
<dbReference type="Pfam" id="PF00002">
    <property type="entry name" value="7tm_2"/>
    <property type="match status" value="1"/>
</dbReference>
<evidence type="ECO:0000256" key="8">
    <source>
        <dbReference type="SAM" id="Phobius"/>
    </source>
</evidence>
<keyword evidence="3 8" id="KW-1133">Transmembrane helix</keyword>
<keyword evidence="5 8" id="KW-0472">Membrane</keyword>
<comment type="subcellular location">
    <subcellularLocation>
        <location evidence="1">Membrane</location>
        <topology evidence="1">Multi-pass membrane protein</topology>
    </subcellularLocation>
</comment>
<sequence length="336" mass="37141">MAVNYVRHGSTLPPTPTSICRTQTVRGYRWNNTASGVTASQPCQKPYNRGQTFRTCTDGTWSEPEYSTCRTVAIADINTIYLIQYVCCGTTILTVLLTLFILVFAWRNPGPGTTILEISFGLAIIASNTAFIAGVNNTADELMCKITAVCLHYLPTVTVFHLFAIIFHLATLKVQTSPNSYCCLLFTAWGTPAIIVGLYGYFTTLEEYGNTENCWMVFSIRLFWVYYGTLMAICGLIFISVLGIIYRMKLPGRGPKLGSVIGIVPLFIVFITTIMAWVTGVISVNEYNDGLYITQIVFGTFNFLQGLAYLIVFGVLGSRARKAKGNTQVTELVTIN</sequence>
<dbReference type="PANTHER" id="PTHR45902">
    <property type="entry name" value="LATROPHILIN RECEPTOR-LIKE PROTEIN A"/>
    <property type="match status" value="1"/>
</dbReference>
<dbReference type="OrthoDB" id="6150211at2759"/>
<dbReference type="GeneID" id="20240657"/>
<dbReference type="InterPro" id="IPR000832">
    <property type="entry name" value="GPCR_2_secretin-like"/>
</dbReference>
<feature type="transmembrane region" description="Helical" evidence="8">
    <location>
        <begin position="257"/>
        <end position="278"/>
    </location>
</feature>
<organism evidence="11 12">
    <name type="scientific">Lottia gigantea</name>
    <name type="common">Giant owl limpet</name>
    <dbReference type="NCBI Taxonomy" id="225164"/>
    <lineage>
        <taxon>Eukaryota</taxon>
        <taxon>Metazoa</taxon>
        <taxon>Spiralia</taxon>
        <taxon>Lophotrochozoa</taxon>
        <taxon>Mollusca</taxon>
        <taxon>Gastropoda</taxon>
        <taxon>Patellogastropoda</taxon>
        <taxon>Lottioidea</taxon>
        <taxon>Lottiidae</taxon>
        <taxon>Lottia</taxon>
    </lineage>
</organism>
<feature type="domain" description="G-protein coupled receptors family 2 profile 2" evidence="10">
    <location>
        <begin position="80"/>
        <end position="317"/>
    </location>
</feature>
<gene>
    <name evidence="11" type="ORF">LOTGIDRAFT_167618</name>
</gene>
<dbReference type="GO" id="GO:0016020">
    <property type="term" value="C:membrane"/>
    <property type="evidence" value="ECO:0007669"/>
    <property type="project" value="UniProtKB-SubCell"/>
</dbReference>
<dbReference type="PROSITE" id="PS50227">
    <property type="entry name" value="G_PROTEIN_RECEP_F2_3"/>
    <property type="match status" value="1"/>
</dbReference>
<accession>V3Z583</accession>
<reference evidence="11 12" key="1">
    <citation type="journal article" date="2013" name="Nature">
        <title>Insights into bilaterian evolution from three spiralian genomes.</title>
        <authorList>
            <person name="Simakov O."/>
            <person name="Marletaz F."/>
            <person name="Cho S.J."/>
            <person name="Edsinger-Gonzales E."/>
            <person name="Havlak P."/>
            <person name="Hellsten U."/>
            <person name="Kuo D.H."/>
            <person name="Larsson T."/>
            <person name="Lv J."/>
            <person name="Arendt D."/>
            <person name="Savage R."/>
            <person name="Osoegawa K."/>
            <person name="de Jong P."/>
            <person name="Grimwood J."/>
            <person name="Chapman J.A."/>
            <person name="Shapiro H."/>
            <person name="Aerts A."/>
            <person name="Otillar R.P."/>
            <person name="Terry A.Y."/>
            <person name="Boore J.L."/>
            <person name="Grigoriev I.V."/>
            <person name="Lindberg D.R."/>
            <person name="Seaver E.C."/>
            <person name="Weisblat D.A."/>
            <person name="Putnam N.H."/>
            <person name="Rokhsar D.S."/>
        </authorList>
    </citation>
    <scope>NUCLEOTIDE SEQUENCE [LARGE SCALE GENOMIC DNA]</scope>
</reference>
<keyword evidence="7" id="KW-0807">Transducer</keyword>
<evidence type="ECO:0000256" key="5">
    <source>
        <dbReference type="ARBA" id="ARBA00023136"/>
    </source>
</evidence>
<name>V3Z583_LOTGI</name>
<dbReference type="Proteomes" id="UP000030746">
    <property type="component" value="Unassembled WGS sequence"/>
</dbReference>
<dbReference type="EMBL" id="KB203219">
    <property type="protein sequence ID" value="ESO85868.1"/>
    <property type="molecule type" value="Genomic_DNA"/>
</dbReference>
<evidence type="ECO:0000256" key="7">
    <source>
        <dbReference type="ARBA" id="ARBA00023224"/>
    </source>
</evidence>
<evidence type="ECO:0000259" key="10">
    <source>
        <dbReference type="PROSITE" id="PS50261"/>
    </source>
</evidence>
<evidence type="ECO:0000256" key="2">
    <source>
        <dbReference type="ARBA" id="ARBA00022692"/>
    </source>
</evidence>
<evidence type="ECO:0000259" key="9">
    <source>
        <dbReference type="PROSITE" id="PS50227"/>
    </source>
</evidence>
<feature type="transmembrane region" description="Helical" evidence="8">
    <location>
        <begin position="290"/>
        <end position="316"/>
    </location>
</feature>
<dbReference type="AlphaFoldDB" id="V3Z583"/>
<dbReference type="PROSITE" id="PS50261">
    <property type="entry name" value="G_PROTEIN_RECEP_F2_4"/>
    <property type="match status" value="1"/>
</dbReference>
<keyword evidence="12" id="KW-1185">Reference proteome</keyword>
<dbReference type="HOGENOM" id="CLU_827134_0_0_1"/>
<evidence type="ECO:0000313" key="11">
    <source>
        <dbReference type="EMBL" id="ESO85868.1"/>
    </source>
</evidence>
<feature type="transmembrane region" description="Helical" evidence="8">
    <location>
        <begin position="115"/>
        <end position="134"/>
    </location>
</feature>
<dbReference type="KEGG" id="lgi:LOTGIDRAFT_167618"/>
<evidence type="ECO:0000256" key="1">
    <source>
        <dbReference type="ARBA" id="ARBA00004141"/>
    </source>
</evidence>
<dbReference type="InterPro" id="IPR036445">
    <property type="entry name" value="GPCR_2_extracell_dom_sf"/>
</dbReference>
<evidence type="ECO:0000256" key="6">
    <source>
        <dbReference type="ARBA" id="ARBA00023170"/>
    </source>
</evidence>
<dbReference type="InterPro" id="IPR017981">
    <property type="entry name" value="GPCR_2-like_7TM"/>
</dbReference>
<dbReference type="GO" id="GO:0007166">
    <property type="term" value="P:cell surface receptor signaling pathway"/>
    <property type="evidence" value="ECO:0007669"/>
    <property type="project" value="InterPro"/>
</dbReference>
<dbReference type="GO" id="GO:0004930">
    <property type="term" value="F:G protein-coupled receptor activity"/>
    <property type="evidence" value="ECO:0007669"/>
    <property type="project" value="UniProtKB-KW"/>
</dbReference>
<evidence type="ECO:0000256" key="3">
    <source>
        <dbReference type="ARBA" id="ARBA00022989"/>
    </source>
</evidence>
<evidence type="ECO:0000313" key="12">
    <source>
        <dbReference type="Proteomes" id="UP000030746"/>
    </source>
</evidence>
<dbReference type="InterPro" id="IPR053231">
    <property type="entry name" value="GPCR_LN-TM7"/>
</dbReference>
<keyword evidence="2 8" id="KW-0812">Transmembrane</keyword>
<evidence type="ECO:0000256" key="4">
    <source>
        <dbReference type="ARBA" id="ARBA00023040"/>
    </source>
</evidence>
<dbReference type="CTD" id="20240657"/>
<feature type="domain" description="G-protein coupled receptors family 2 profile 1" evidence="9">
    <location>
        <begin position="20"/>
        <end position="73"/>
    </location>
</feature>
<feature type="transmembrane region" description="Helical" evidence="8">
    <location>
        <begin position="82"/>
        <end position="103"/>
    </location>
</feature>
<feature type="transmembrane region" description="Helical" evidence="8">
    <location>
        <begin position="146"/>
        <end position="169"/>
    </location>
</feature>
<dbReference type="Gene3D" id="1.20.1070.10">
    <property type="entry name" value="Rhodopsin 7-helix transmembrane proteins"/>
    <property type="match status" value="1"/>
</dbReference>
<dbReference type="OMA" id="KCCIVAS"/>
<keyword evidence="4" id="KW-0297">G-protein coupled receptor</keyword>
<dbReference type="STRING" id="225164.V3Z583"/>
<feature type="transmembrane region" description="Helical" evidence="8">
    <location>
        <begin position="181"/>
        <end position="202"/>
    </location>
</feature>
<dbReference type="Gene3D" id="4.10.1240.10">
    <property type="entry name" value="GPCR, family 2, extracellular hormone receptor domain"/>
    <property type="match status" value="1"/>
</dbReference>
<proteinExistence type="predicted"/>
<dbReference type="PANTHER" id="PTHR45902:SF4">
    <property type="entry name" value="G-PROTEIN COUPLED RECEPTORS FAMILY 2 PROFILE 2 DOMAIN-CONTAINING PROTEIN"/>
    <property type="match status" value="1"/>
</dbReference>
<feature type="transmembrane region" description="Helical" evidence="8">
    <location>
        <begin position="222"/>
        <end position="245"/>
    </location>
</feature>
<protein>
    <recommendedName>
        <fullName evidence="13">G-protein coupled receptors family 2 profile 2 domain-containing protein</fullName>
    </recommendedName>
</protein>
<dbReference type="RefSeq" id="XP_009063373.1">
    <property type="nucleotide sequence ID" value="XM_009065125.1"/>
</dbReference>
<keyword evidence="6" id="KW-0675">Receptor</keyword>